<feature type="transmembrane region" description="Helical" evidence="6">
    <location>
        <begin position="99"/>
        <end position="119"/>
    </location>
</feature>
<feature type="transmembrane region" description="Helical" evidence="6">
    <location>
        <begin position="191"/>
        <end position="211"/>
    </location>
</feature>
<dbReference type="InterPro" id="IPR050833">
    <property type="entry name" value="Poly_Biosynth_Transport"/>
</dbReference>
<reference evidence="8" key="2">
    <citation type="journal article" date="2003" name="Carbohydr. Res.">
        <title>Biosynthesis of O-antigens: genes and pathways involved in nucleotide sugar precursor synthesis and O-antigen assembly.</title>
        <authorList>
            <person name="Samuel G."/>
            <person name="Reeves P."/>
        </authorList>
    </citation>
    <scope>NUCLEOTIDE SEQUENCE</scope>
</reference>
<organism evidence="7 8">
    <name type="scientific">Derxia gummosa DSM 723</name>
    <dbReference type="NCBI Taxonomy" id="1121388"/>
    <lineage>
        <taxon>Bacteria</taxon>
        <taxon>Pseudomonadati</taxon>
        <taxon>Pseudomonadota</taxon>
        <taxon>Betaproteobacteria</taxon>
        <taxon>Burkholderiales</taxon>
        <taxon>Alcaligenaceae</taxon>
        <taxon>Derxia</taxon>
    </lineage>
</organism>
<protein>
    <submittedName>
        <fullName evidence="8">Lipopolysaccharide biosynthesis protein</fullName>
    </submittedName>
</protein>
<evidence type="ECO:0000256" key="4">
    <source>
        <dbReference type="ARBA" id="ARBA00022989"/>
    </source>
</evidence>
<feature type="transmembrane region" description="Helical" evidence="6">
    <location>
        <begin position="21"/>
        <end position="47"/>
    </location>
</feature>
<feature type="transmembrane region" description="Helical" evidence="6">
    <location>
        <begin position="372"/>
        <end position="392"/>
    </location>
</feature>
<feature type="transmembrane region" description="Helical" evidence="6">
    <location>
        <begin position="163"/>
        <end position="185"/>
    </location>
</feature>
<keyword evidence="4 6" id="KW-1133">Transmembrane helix</keyword>
<comment type="subcellular location">
    <subcellularLocation>
        <location evidence="1">Cell membrane</location>
        <topology evidence="1">Multi-pass membrane protein</topology>
    </subcellularLocation>
</comment>
<evidence type="ECO:0000256" key="2">
    <source>
        <dbReference type="ARBA" id="ARBA00022475"/>
    </source>
</evidence>
<dbReference type="OrthoDB" id="5240734at2"/>
<keyword evidence="2" id="KW-1003">Cell membrane</keyword>
<dbReference type="PANTHER" id="PTHR30250">
    <property type="entry name" value="PST FAMILY PREDICTED COLANIC ACID TRANSPORTER"/>
    <property type="match status" value="1"/>
</dbReference>
<reference evidence="8" key="1">
    <citation type="journal article" date="1996" name="J. Bacteriol.">
        <title>An O-antigen processing function for Wzx (RfbX): a promising candidate for O-unit flippase.</title>
        <authorList>
            <person name="Liu D."/>
            <person name="Cole R.A."/>
            <person name="Reeves P.R."/>
        </authorList>
    </citation>
    <scope>NUCLEOTIDE SEQUENCE</scope>
</reference>
<dbReference type="AlphaFoldDB" id="A0A8B6X2C1"/>
<name>A0A8B6X2C1_9BURK</name>
<keyword evidence="7" id="KW-1185">Reference proteome</keyword>
<reference evidence="8" key="3">
    <citation type="submission" date="2025-08" db="UniProtKB">
        <authorList>
            <consortium name="RefSeq"/>
        </authorList>
    </citation>
    <scope>IDENTIFICATION</scope>
</reference>
<dbReference type="Proteomes" id="UP000675920">
    <property type="component" value="Unplaced"/>
</dbReference>
<evidence type="ECO:0000256" key="1">
    <source>
        <dbReference type="ARBA" id="ARBA00004651"/>
    </source>
</evidence>
<feature type="transmembrane region" description="Helical" evidence="6">
    <location>
        <begin position="308"/>
        <end position="331"/>
    </location>
</feature>
<sequence length="425" mass="44428">MSDGVTAAARPSLWRELERRFRVATFITTMVPTMGALALQFVTFAITARGLGIEQFGRYTAVLAIVGIAVELVGLGGGDLVVRAVSRDRTAFGRYFAKMLFLIAVTLPLVIGGGVLLALGPMQLDMAPLSLALALFAEVLVARISASLELVMVAHGDTARAGWLRVSVVVVRLALAFGFFALADLHDLDEWILAVLAQALAVSAICIAVGVRCYGAPRWERLGDEAGSGAAFCLNQTARASQGNMDRVVLSRFADEAALGAYGAASRILQLGLFPIQVVTRILYPKFFQKGADGIGASLKFALKTAPALALVGALSGAGVALAAMLAPVVLGKVFAGATDTAGRLAIAMPFIALQYPAADALTGAGMQSLRAVIYGVSAVGFGFLMVFGARLGGVEGLIWAFIGGHATVALALWLTAFVQWRRGR</sequence>
<evidence type="ECO:0000256" key="5">
    <source>
        <dbReference type="ARBA" id="ARBA00023136"/>
    </source>
</evidence>
<dbReference type="InterPro" id="IPR002797">
    <property type="entry name" value="Polysacc_synth"/>
</dbReference>
<evidence type="ECO:0000256" key="6">
    <source>
        <dbReference type="SAM" id="Phobius"/>
    </source>
</evidence>
<evidence type="ECO:0000256" key="3">
    <source>
        <dbReference type="ARBA" id="ARBA00022692"/>
    </source>
</evidence>
<feature type="transmembrane region" description="Helical" evidence="6">
    <location>
        <begin position="398"/>
        <end position="419"/>
    </location>
</feature>
<dbReference type="Pfam" id="PF01943">
    <property type="entry name" value="Polysacc_synt"/>
    <property type="match status" value="1"/>
</dbReference>
<feature type="transmembrane region" description="Helical" evidence="6">
    <location>
        <begin position="131"/>
        <end position="151"/>
    </location>
</feature>
<accession>A0A8B6X2C1</accession>
<keyword evidence="5 6" id="KW-0472">Membrane</keyword>
<dbReference type="GO" id="GO:0005886">
    <property type="term" value="C:plasma membrane"/>
    <property type="evidence" value="ECO:0007669"/>
    <property type="project" value="UniProtKB-SubCell"/>
</dbReference>
<dbReference type="PANTHER" id="PTHR30250:SF11">
    <property type="entry name" value="O-ANTIGEN TRANSPORTER-RELATED"/>
    <property type="match status" value="1"/>
</dbReference>
<evidence type="ECO:0000313" key="8">
    <source>
        <dbReference type="RefSeq" id="WP_028310709.1"/>
    </source>
</evidence>
<evidence type="ECO:0000313" key="7">
    <source>
        <dbReference type="Proteomes" id="UP000675920"/>
    </source>
</evidence>
<dbReference type="RefSeq" id="WP_028310709.1">
    <property type="nucleotide sequence ID" value="NZ_AXWS01000007.1"/>
</dbReference>
<feature type="transmembrane region" description="Helical" evidence="6">
    <location>
        <begin position="59"/>
        <end position="78"/>
    </location>
</feature>
<keyword evidence="3 6" id="KW-0812">Transmembrane</keyword>
<feature type="transmembrane region" description="Helical" evidence="6">
    <location>
        <begin position="343"/>
        <end position="365"/>
    </location>
</feature>
<proteinExistence type="predicted"/>